<dbReference type="CDD" id="cd11338">
    <property type="entry name" value="AmyAc_CMD"/>
    <property type="match status" value="1"/>
</dbReference>
<protein>
    <submittedName>
        <fullName evidence="4">Glycoside hydrolase family 13 protein</fullName>
    </submittedName>
</protein>
<proteinExistence type="predicted"/>
<evidence type="ECO:0000256" key="1">
    <source>
        <dbReference type="ARBA" id="ARBA00022801"/>
    </source>
</evidence>
<organism evidence="4">
    <name type="scientific">Anaerolinea thermolimosa</name>
    <dbReference type="NCBI Taxonomy" id="229919"/>
    <lineage>
        <taxon>Bacteria</taxon>
        <taxon>Bacillati</taxon>
        <taxon>Chloroflexota</taxon>
        <taxon>Anaerolineae</taxon>
        <taxon>Anaerolineales</taxon>
        <taxon>Anaerolineaceae</taxon>
        <taxon>Anaerolinea</taxon>
    </lineage>
</organism>
<dbReference type="PANTHER" id="PTHR10357:SF210">
    <property type="entry name" value="MALTODEXTRIN GLUCOSIDASE"/>
    <property type="match status" value="1"/>
</dbReference>
<dbReference type="SMART" id="SM00642">
    <property type="entry name" value="Aamy"/>
    <property type="match status" value="1"/>
</dbReference>
<dbReference type="Pfam" id="PF22460">
    <property type="entry name" value="Neopullulanase-like_C"/>
    <property type="match status" value="1"/>
</dbReference>
<feature type="domain" description="Glycosyl hydrolase family 13 catalytic" evidence="3">
    <location>
        <begin position="18"/>
        <end position="393"/>
    </location>
</feature>
<keyword evidence="2" id="KW-0326">Glycosidase</keyword>
<dbReference type="GO" id="GO:0016798">
    <property type="term" value="F:hydrolase activity, acting on glycosyl bonds"/>
    <property type="evidence" value="ECO:0007669"/>
    <property type="project" value="UniProtKB-KW"/>
</dbReference>
<gene>
    <name evidence="4" type="ORF">ENT37_02230</name>
</gene>
<dbReference type="PANTHER" id="PTHR10357">
    <property type="entry name" value="ALPHA-AMYLASE FAMILY MEMBER"/>
    <property type="match status" value="1"/>
</dbReference>
<dbReference type="Gene3D" id="3.20.20.80">
    <property type="entry name" value="Glycosidases"/>
    <property type="match status" value="1"/>
</dbReference>
<dbReference type="GO" id="GO:0005975">
    <property type="term" value="P:carbohydrate metabolic process"/>
    <property type="evidence" value="ECO:0007669"/>
    <property type="project" value="InterPro"/>
</dbReference>
<dbReference type="InterPro" id="IPR013780">
    <property type="entry name" value="Glyco_hydro_b"/>
</dbReference>
<dbReference type="EMBL" id="DSYK01000114">
    <property type="protein sequence ID" value="HGS20667.1"/>
    <property type="molecule type" value="Genomic_DNA"/>
</dbReference>
<sequence>MTAGFETPSWVHHAVFYQIFPDRFAFSNRVEKPDHLEAWDAPPTIYGFKGGDLLGVMEKLDYLQDLGINVIYFTPVFQSASNHRYHTHDYFQIDPLLGGNEAFLQLLREAHRRKIRIVLDGVFNHASRGFFQFNHILETGAQSPYLNWFKVRKFPLNAYQGKPNYDCWWNLPALPTFNHQNPQVRNFIFKVARTWVDQGIDGWRLDVPFEIKDTTFWQEFRHVVKSANPDAYITGEIPWDASPWLQGDQFDGVMNYLMTYACWSFFGRETLSEDLVGHWRGHDPEAFVSDAVSFARYVTNLLEKYPRPAVLAQLNLLDSHDTARFLSITGSKNALRLATLFQMTYPGAPCIYYGNEIGMEGGKDPDCRRAFPWDEGRWDHKLRSYFKQCIRLRMENRVLRDGSWKTLYAANGVVVFLRTLEEKKAVIILNNSERTLHLQLPVAGEIQDGVLFSDAFNQRPVFVREGTLQGLDVSPFQGTVLLN</sequence>
<evidence type="ECO:0000259" key="3">
    <source>
        <dbReference type="SMART" id="SM00642"/>
    </source>
</evidence>
<keyword evidence="1 4" id="KW-0378">Hydrolase</keyword>
<reference evidence="4" key="1">
    <citation type="journal article" date="2020" name="mSystems">
        <title>Genome- and Community-Level Interaction Insights into Carbon Utilization and Element Cycling Functions of Hydrothermarchaeota in Hydrothermal Sediment.</title>
        <authorList>
            <person name="Zhou Z."/>
            <person name="Liu Y."/>
            <person name="Xu W."/>
            <person name="Pan J."/>
            <person name="Luo Z.H."/>
            <person name="Li M."/>
        </authorList>
    </citation>
    <scope>NUCLEOTIDE SEQUENCE [LARGE SCALE GENOMIC DNA]</scope>
    <source>
        <strain evidence="4">SpSt-573</strain>
    </source>
</reference>
<dbReference type="InterPro" id="IPR006047">
    <property type="entry name" value="GH13_cat_dom"/>
</dbReference>
<dbReference type="SUPFAM" id="SSF51445">
    <property type="entry name" value="(Trans)glycosidases"/>
    <property type="match status" value="1"/>
</dbReference>
<evidence type="ECO:0000313" key="4">
    <source>
        <dbReference type="EMBL" id="HGS20667.1"/>
    </source>
</evidence>
<accession>A0A7C4PHT5</accession>
<dbReference type="Pfam" id="PF00128">
    <property type="entry name" value="Alpha-amylase"/>
    <property type="match status" value="1"/>
</dbReference>
<dbReference type="InterPro" id="IPR017853">
    <property type="entry name" value="GH"/>
</dbReference>
<dbReference type="AlphaFoldDB" id="A0A7C4PHT5"/>
<dbReference type="InterPro" id="IPR055138">
    <property type="entry name" value="Neopullulanase-like_C"/>
</dbReference>
<comment type="caution">
    <text evidence="4">The sequence shown here is derived from an EMBL/GenBank/DDBJ whole genome shotgun (WGS) entry which is preliminary data.</text>
</comment>
<dbReference type="SUPFAM" id="SSF51011">
    <property type="entry name" value="Glycosyl hydrolase domain"/>
    <property type="match status" value="1"/>
</dbReference>
<name>A0A7C4PHT5_9CHLR</name>
<evidence type="ECO:0000256" key="2">
    <source>
        <dbReference type="ARBA" id="ARBA00023295"/>
    </source>
</evidence>
<dbReference type="Gene3D" id="2.60.40.1180">
    <property type="entry name" value="Golgi alpha-mannosidase II"/>
    <property type="match status" value="1"/>
</dbReference>